<dbReference type="SUPFAM" id="SSF49879">
    <property type="entry name" value="SMAD/FHA domain"/>
    <property type="match status" value="1"/>
</dbReference>
<reference evidence="6" key="1">
    <citation type="journal article" date="2019" name="Int. J. Syst. Evol. Microbiol.">
        <title>The Global Catalogue of Microorganisms (GCM) 10K type strain sequencing project: providing services to taxonomists for standard genome sequencing and annotation.</title>
        <authorList>
            <consortium name="The Broad Institute Genomics Platform"/>
            <consortium name="The Broad Institute Genome Sequencing Center for Infectious Disease"/>
            <person name="Wu L."/>
            <person name="Ma J."/>
        </authorList>
    </citation>
    <scope>NUCLEOTIDE SEQUENCE [LARGE SCALE GENOMIC DNA]</scope>
    <source>
        <strain evidence="6">JCM 17066</strain>
    </source>
</reference>
<sequence length="349" mass="37615">MMYELRILNGLHRGATLPLDDHPLVIGSSETADVVLVDPGVAERHATLSRSDTGWILAADSGPLYSSDGEQAQKVLDLVPGECVRLGHVWLVVAVEGEAWQAVPLDSGLGRFDPTELEQPLALTTEAPASTEAASADDATTSMAEQAPRTAKRGGIRKMLYASIGVLTVLCAAAAYAISSKPPAIPAPKKADIAKELGLKPAGADRFEREFGIGGTAGSAELTPEQLRKAFRRRLSSADLLSRFDLTLGDHAWDMRADLDDDEAARFERVLAAFIKENHISFPVRARVVGAENMLPFTIRQVISGANASVVTEDGERLYVGDESHGMKVVSIQDNHLVFNGKRKVEVRW</sequence>
<keyword evidence="2" id="KW-0812">Transmembrane</keyword>
<dbReference type="Pfam" id="PF16697">
    <property type="entry name" value="Yop-YscD_cpl"/>
    <property type="match status" value="1"/>
</dbReference>
<dbReference type="InterPro" id="IPR032030">
    <property type="entry name" value="YscD_cytoplasmic_dom"/>
</dbReference>
<evidence type="ECO:0000259" key="3">
    <source>
        <dbReference type="Pfam" id="PF16697"/>
    </source>
</evidence>
<evidence type="ECO:0000256" key="1">
    <source>
        <dbReference type="SAM" id="MobiDB-lite"/>
    </source>
</evidence>
<dbReference type="Proteomes" id="UP001596045">
    <property type="component" value="Unassembled WGS sequence"/>
</dbReference>
<evidence type="ECO:0000313" key="6">
    <source>
        <dbReference type="Proteomes" id="UP001596045"/>
    </source>
</evidence>
<keyword evidence="2" id="KW-1133">Transmembrane helix</keyword>
<comment type="caution">
    <text evidence="5">The sequence shown here is derived from an EMBL/GenBank/DDBJ whole genome shotgun (WGS) entry which is preliminary data.</text>
</comment>
<evidence type="ECO:0000259" key="4">
    <source>
        <dbReference type="Pfam" id="PF21934"/>
    </source>
</evidence>
<evidence type="ECO:0000256" key="2">
    <source>
        <dbReference type="SAM" id="Phobius"/>
    </source>
</evidence>
<evidence type="ECO:0000313" key="5">
    <source>
        <dbReference type="EMBL" id="MFC5474016.1"/>
    </source>
</evidence>
<keyword evidence="6" id="KW-1185">Reference proteome</keyword>
<protein>
    <submittedName>
        <fullName evidence="5">FHA domain-containing protein</fullName>
    </submittedName>
</protein>
<feature type="region of interest" description="Disordered" evidence="1">
    <location>
        <begin position="123"/>
        <end position="149"/>
    </location>
</feature>
<dbReference type="RefSeq" id="WP_378997071.1">
    <property type="nucleotide sequence ID" value="NZ_JBHSMT010000013.1"/>
</dbReference>
<accession>A0ABW0MAV3</accession>
<proteinExistence type="predicted"/>
<keyword evidence="2" id="KW-0472">Membrane</keyword>
<feature type="domain" description="YscD cytoplasmic" evidence="3">
    <location>
        <begin position="6"/>
        <end position="94"/>
    </location>
</feature>
<feature type="transmembrane region" description="Helical" evidence="2">
    <location>
        <begin position="159"/>
        <end position="178"/>
    </location>
</feature>
<dbReference type="InterPro" id="IPR008984">
    <property type="entry name" value="SMAD_FHA_dom_sf"/>
</dbReference>
<dbReference type="EMBL" id="JBHSMT010000013">
    <property type="protein sequence ID" value="MFC5474016.1"/>
    <property type="molecule type" value="Genomic_DNA"/>
</dbReference>
<dbReference type="Pfam" id="PF21934">
    <property type="entry name" value="Yop-YscD_ppl_3rd"/>
    <property type="match status" value="1"/>
</dbReference>
<organism evidence="5 6">
    <name type="scientific">Paraherbaspirillum soli</name>
    <dbReference type="NCBI Taxonomy" id="631222"/>
    <lineage>
        <taxon>Bacteria</taxon>
        <taxon>Pseudomonadati</taxon>
        <taxon>Pseudomonadota</taxon>
        <taxon>Betaproteobacteria</taxon>
        <taxon>Burkholderiales</taxon>
        <taxon>Oxalobacteraceae</taxon>
        <taxon>Paraherbaspirillum</taxon>
    </lineage>
</organism>
<feature type="domain" description="YscD-like Bon-like" evidence="4">
    <location>
        <begin position="226"/>
        <end position="276"/>
    </location>
</feature>
<dbReference type="Gene3D" id="2.60.200.20">
    <property type="match status" value="1"/>
</dbReference>
<name>A0ABW0MAV3_9BURK</name>
<gene>
    <name evidence="5" type="ORF">ACFPM8_08590</name>
</gene>
<feature type="compositionally biased region" description="Low complexity" evidence="1">
    <location>
        <begin position="123"/>
        <end position="141"/>
    </location>
</feature>
<dbReference type="InterPro" id="IPR053946">
    <property type="entry name" value="YscD_ppl_3rd"/>
</dbReference>